<evidence type="ECO:0000256" key="6">
    <source>
        <dbReference type="PIRSR" id="PIRSR600407-2"/>
    </source>
</evidence>
<dbReference type="GO" id="GO:0005524">
    <property type="term" value="F:ATP binding"/>
    <property type="evidence" value="ECO:0007669"/>
    <property type="project" value="UniProtKB-KW"/>
</dbReference>
<keyword evidence="6" id="KW-0547">Nucleotide-binding</keyword>
<evidence type="ECO:0000313" key="8">
    <source>
        <dbReference type="Proteomes" id="UP000030755"/>
    </source>
</evidence>
<dbReference type="EMBL" id="KE561190">
    <property type="protein sequence ID" value="EPZ32050.1"/>
    <property type="molecule type" value="Genomic_DNA"/>
</dbReference>
<sequence length="356" mass="40706">MLSPILQEVGEEKEKVEVSMFATAGLRLLSESKAQEILRLSYESLLSFGLFVNEANVRIITGYEEAVFSFLSVNLELNDKYPNVALSEIFGIVEMGGASMQIAFKADENTVENHIEDLVHVEVNNDSFYVFAKTFLGFGANEARKKFLESESQNVCKEGTSFETCSDHVKKLLNKSKKCLDEPCYFNGVHAPLKDLKDIKFVGLSDFYYSLRDLSFNRSRLSYSEFKALGKEVCETPYVVLKNKHPKLSKEKIEQLCFKATWELNVLFEGFEFSKHDDSTVEIINLSWTPGAAYYILNGGKISFEKIESPFFQPKPLLLCSLVFCAGLIGFRKNAKRYWTSLFQNRRNHVYRYNLI</sequence>
<dbReference type="OrthoDB" id="6372431at2759"/>
<dbReference type="Pfam" id="PF01150">
    <property type="entry name" value="GDA1_CD39"/>
    <property type="match status" value="1"/>
</dbReference>
<comment type="function">
    <text evidence="3">After transfer of sugars to endogenous macromolecular acceptors, the enzyme converts nucleoside diphosphates to nucleoside monophosphates which in turn exit the Golgi lumen in a coupled antiporter reaction, allowing entry of additional nucleotide sugar from the cytosol.</text>
</comment>
<proteinExistence type="inferred from homology"/>
<gene>
    <name evidence="7" type="ORF">O9G_003514</name>
</gene>
<dbReference type="AlphaFoldDB" id="A0A075ATJ7"/>
<dbReference type="Gene3D" id="3.30.420.40">
    <property type="match status" value="1"/>
</dbReference>
<dbReference type="EC" id="3.6.1.42" evidence="4"/>
<evidence type="ECO:0000256" key="3">
    <source>
        <dbReference type="ARBA" id="ARBA00037742"/>
    </source>
</evidence>
<dbReference type="Proteomes" id="UP000030755">
    <property type="component" value="Unassembled WGS sequence"/>
</dbReference>
<name>A0A075ATJ7_ROZAC</name>
<dbReference type="GO" id="GO:0016020">
    <property type="term" value="C:membrane"/>
    <property type="evidence" value="ECO:0007669"/>
    <property type="project" value="TreeGrafter"/>
</dbReference>
<dbReference type="GO" id="GO:0009134">
    <property type="term" value="P:nucleoside diphosphate catabolic process"/>
    <property type="evidence" value="ECO:0007669"/>
    <property type="project" value="TreeGrafter"/>
</dbReference>
<reference evidence="7 8" key="1">
    <citation type="journal article" date="2013" name="Curr. Biol.">
        <title>Shared signatures of parasitism and phylogenomics unite Cryptomycota and microsporidia.</title>
        <authorList>
            <person name="James T.Y."/>
            <person name="Pelin A."/>
            <person name="Bonen L."/>
            <person name="Ahrendt S."/>
            <person name="Sain D."/>
            <person name="Corradi N."/>
            <person name="Stajich J.E."/>
        </authorList>
    </citation>
    <scope>NUCLEOTIDE SEQUENCE [LARGE SCALE GENOMIC DNA]</scope>
    <source>
        <strain evidence="7 8">CSF55</strain>
    </source>
</reference>
<dbReference type="STRING" id="988480.A0A075ATJ7"/>
<feature type="active site" description="Proton acceptor" evidence="5">
    <location>
        <position position="65"/>
    </location>
</feature>
<organism evidence="7 8">
    <name type="scientific">Rozella allomycis (strain CSF55)</name>
    <dbReference type="NCBI Taxonomy" id="988480"/>
    <lineage>
        <taxon>Eukaryota</taxon>
        <taxon>Fungi</taxon>
        <taxon>Fungi incertae sedis</taxon>
        <taxon>Cryptomycota</taxon>
        <taxon>Cryptomycota incertae sedis</taxon>
        <taxon>Rozella</taxon>
    </lineage>
</organism>
<dbReference type="HOGENOM" id="CLU_778793_0_0_1"/>
<accession>A0A075ATJ7</accession>
<evidence type="ECO:0000256" key="4">
    <source>
        <dbReference type="ARBA" id="ARBA00038903"/>
    </source>
</evidence>
<comment type="similarity">
    <text evidence="1">Belongs to the GDA1/CD39 NTPase family.</text>
</comment>
<evidence type="ECO:0000256" key="1">
    <source>
        <dbReference type="ARBA" id="ARBA00009283"/>
    </source>
</evidence>
<dbReference type="Gene3D" id="3.30.420.150">
    <property type="entry name" value="Exopolyphosphatase. Domain 2"/>
    <property type="match status" value="2"/>
</dbReference>
<dbReference type="InterPro" id="IPR000407">
    <property type="entry name" value="GDA1_CD39_NTPase"/>
</dbReference>
<evidence type="ECO:0000256" key="5">
    <source>
        <dbReference type="PIRSR" id="PIRSR600407-1"/>
    </source>
</evidence>
<protein>
    <recommendedName>
        <fullName evidence="4">guanosine-diphosphatase</fullName>
        <ecNumber evidence="4">3.6.1.42</ecNumber>
    </recommendedName>
</protein>
<dbReference type="PANTHER" id="PTHR11782:SF83">
    <property type="entry name" value="GUANOSINE-DIPHOSPHATASE"/>
    <property type="match status" value="1"/>
</dbReference>
<feature type="binding site" evidence="6">
    <location>
        <begin position="97"/>
        <end position="101"/>
    </location>
    <ligand>
        <name>ATP</name>
        <dbReference type="ChEBI" id="CHEBI:30616"/>
    </ligand>
</feature>
<evidence type="ECO:0000256" key="2">
    <source>
        <dbReference type="ARBA" id="ARBA00022801"/>
    </source>
</evidence>
<keyword evidence="2" id="KW-0378">Hydrolase</keyword>
<evidence type="ECO:0000313" key="7">
    <source>
        <dbReference type="EMBL" id="EPZ32050.1"/>
    </source>
</evidence>
<dbReference type="OMA" id="GNAISDM"/>
<dbReference type="PANTHER" id="PTHR11782">
    <property type="entry name" value="ADENOSINE/GUANOSINE DIPHOSPHATASE"/>
    <property type="match status" value="1"/>
</dbReference>
<dbReference type="CDD" id="cd24003">
    <property type="entry name" value="ASKHA_NBD_GDA1_CD39_NTPase"/>
    <property type="match status" value="1"/>
</dbReference>
<keyword evidence="6" id="KW-0067">ATP-binding</keyword>
<keyword evidence="8" id="KW-1185">Reference proteome</keyword>
<dbReference type="GO" id="GO:0004382">
    <property type="term" value="F:GDP phosphatase activity"/>
    <property type="evidence" value="ECO:0007669"/>
    <property type="project" value="UniProtKB-EC"/>
</dbReference>